<evidence type="ECO:0000313" key="5">
    <source>
        <dbReference type="Proteomes" id="UP000235015"/>
    </source>
</evidence>
<dbReference type="InterPro" id="IPR007453">
    <property type="entry name" value="DsrC/TusE"/>
</dbReference>
<dbReference type="Pfam" id="PF04358">
    <property type="entry name" value="DsrC"/>
    <property type="match status" value="1"/>
</dbReference>
<sequence>MPKTDPLSIEQRQLPDSFYQWDEALAKLLAAEEHIELTDRHWQVIHFLRKHCDAHGTGCSARLLLKTLSQEFRSEGGKRYLYTLFPRGPVVQACKISGIPLPQYAVDLSFGSVH</sequence>
<dbReference type="PANTHER" id="PTHR37010">
    <property type="entry name" value="SULFURTRANSFERASE TUSE"/>
    <property type="match status" value="1"/>
</dbReference>
<organism evidence="4 5">
    <name type="scientific">Sedimenticola selenatireducens</name>
    <dbReference type="NCBI Taxonomy" id="191960"/>
    <lineage>
        <taxon>Bacteria</taxon>
        <taxon>Pseudomonadati</taxon>
        <taxon>Pseudomonadota</taxon>
        <taxon>Gammaproteobacteria</taxon>
        <taxon>Chromatiales</taxon>
        <taxon>Sedimenticolaceae</taxon>
        <taxon>Sedimenticola</taxon>
    </lineage>
</organism>
<name>A0A2N6CRZ0_9GAMM</name>
<comment type="similarity">
    <text evidence="2">Belongs to the DsrC/TusE family.</text>
</comment>
<keyword evidence="3" id="KW-0963">Cytoplasm</keyword>
<dbReference type="PANTHER" id="PTHR37010:SF1">
    <property type="entry name" value="SULFURTRANSFERASE TUSE"/>
    <property type="match status" value="1"/>
</dbReference>
<dbReference type="GO" id="GO:0016740">
    <property type="term" value="F:transferase activity"/>
    <property type="evidence" value="ECO:0007669"/>
    <property type="project" value="UniProtKB-KW"/>
</dbReference>
<dbReference type="STRING" id="1111735.GCA_000428045_03160"/>
<dbReference type="GO" id="GO:0005737">
    <property type="term" value="C:cytoplasm"/>
    <property type="evidence" value="ECO:0007669"/>
    <property type="project" value="UniProtKB-SubCell"/>
</dbReference>
<reference evidence="4 5" key="1">
    <citation type="submission" date="2017-11" db="EMBL/GenBank/DDBJ databases">
        <title>Genome-resolved metagenomics identifies genetic mobility, metabolic interactions, and unexpected diversity in perchlorate-reducing communities.</title>
        <authorList>
            <person name="Barnum T.P."/>
            <person name="Figueroa I.A."/>
            <person name="Carlstrom C.I."/>
            <person name="Lucas L.N."/>
            <person name="Engelbrektson A.L."/>
            <person name="Coates J.D."/>
        </authorList>
    </citation>
    <scope>NUCLEOTIDE SEQUENCE [LARGE SCALE GENOMIC DNA]</scope>
    <source>
        <strain evidence="4">BM301</strain>
    </source>
</reference>
<dbReference type="GO" id="GO:0002143">
    <property type="term" value="P:tRNA wobble position uridine thiolation"/>
    <property type="evidence" value="ECO:0007669"/>
    <property type="project" value="TreeGrafter"/>
</dbReference>
<dbReference type="GO" id="GO:0097163">
    <property type="term" value="F:sulfur carrier activity"/>
    <property type="evidence" value="ECO:0007669"/>
    <property type="project" value="TreeGrafter"/>
</dbReference>
<dbReference type="AlphaFoldDB" id="A0A2N6CRZ0"/>
<dbReference type="InterPro" id="IPR025526">
    <property type="entry name" value="DsrC-like_dom_sf"/>
</dbReference>
<comment type="caution">
    <text evidence="4">The sequence shown here is derived from an EMBL/GenBank/DDBJ whole genome shotgun (WGS) entry which is preliminary data.</text>
</comment>
<comment type="subcellular location">
    <subcellularLocation>
        <location evidence="1">Cytoplasm</location>
    </subcellularLocation>
</comment>
<dbReference type="Gene3D" id="1.10.10.370">
    <property type="entry name" value="DsrC-like protein, C-terminal domain"/>
    <property type="match status" value="1"/>
</dbReference>
<dbReference type="RefSeq" id="WP_051302771.1">
    <property type="nucleotide sequence ID" value="NZ_CAXXYC010000003.1"/>
</dbReference>
<protein>
    <submittedName>
        <fullName evidence="4">Sulfurtransferase TusE</fullName>
    </submittedName>
</protein>
<dbReference type="InterPro" id="IPR042072">
    <property type="entry name" value="DsrC-like_C"/>
</dbReference>
<evidence type="ECO:0000256" key="2">
    <source>
        <dbReference type="ARBA" id="ARBA00005718"/>
    </source>
</evidence>
<dbReference type="EMBL" id="PKUN01000030">
    <property type="protein sequence ID" value="PLX59852.1"/>
    <property type="molecule type" value="Genomic_DNA"/>
</dbReference>
<evidence type="ECO:0000256" key="1">
    <source>
        <dbReference type="ARBA" id="ARBA00004496"/>
    </source>
</evidence>
<dbReference type="Proteomes" id="UP000235015">
    <property type="component" value="Unassembled WGS sequence"/>
</dbReference>
<keyword evidence="4" id="KW-0808">Transferase</keyword>
<dbReference type="SUPFAM" id="SSF69721">
    <property type="entry name" value="DsrC, the gamma subunit of dissimilatory sulfite reductase"/>
    <property type="match status" value="1"/>
</dbReference>
<proteinExistence type="inferred from homology"/>
<evidence type="ECO:0000256" key="3">
    <source>
        <dbReference type="ARBA" id="ARBA00022490"/>
    </source>
</evidence>
<dbReference type="NCBIfam" id="TIGR03342">
    <property type="entry name" value="dsrC_tusE_dsvC"/>
    <property type="match status" value="1"/>
</dbReference>
<evidence type="ECO:0000313" key="4">
    <source>
        <dbReference type="EMBL" id="PLX59852.1"/>
    </source>
</evidence>
<gene>
    <name evidence="4" type="ORF">C0630_18255</name>
</gene>
<accession>A0A2N6CRZ0</accession>